<dbReference type="Pfam" id="PF13193">
    <property type="entry name" value="AMP-binding_C"/>
    <property type="match status" value="1"/>
</dbReference>
<dbReference type="InterPro" id="IPR050237">
    <property type="entry name" value="ATP-dep_AMP-bd_enzyme"/>
</dbReference>
<feature type="compositionally biased region" description="Low complexity" evidence="1">
    <location>
        <begin position="245"/>
        <end position="266"/>
    </location>
</feature>
<dbReference type="InterPro" id="IPR042099">
    <property type="entry name" value="ANL_N_sf"/>
</dbReference>
<keyword evidence="5" id="KW-1185">Reference proteome</keyword>
<dbReference type="GO" id="GO:0016878">
    <property type="term" value="F:acid-thiol ligase activity"/>
    <property type="evidence" value="ECO:0007669"/>
    <property type="project" value="UniProtKB-ARBA"/>
</dbReference>
<gene>
    <name evidence="4" type="ORF">CNX65_05365</name>
</gene>
<feature type="compositionally biased region" description="Acidic residues" evidence="1">
    <location>
        <begin position="168"/>
        <end position="178"/>
    </location>
</feature>
<feature type="compositionally biased region" description="Low complexity" evidence="1">
    <location>
        <begin position="191"/>
        <end position="206"/>
    </location>
</feature>
<dbReference type="KEGG" id="apre:CNX65_05365"/>
<feature type="domain" description="AMP-binding enzyme C-terminal" evidence="3">
    <location>
        <begin position="539"/>
        <end position="612"/>
    </location>
</feature>
<feature type="region of interest" description="Disordered" evidence="1">
    <location>
        <begin position="162"/>
        <end position="275"/>
    </location>
</feature>
<dbReference type="CDD" id="cd04433">
    <property type="entry name" value="AFD_class_I"/>
    <property type="match status" value="1"/>
</dbReference>
<dbReference type="Gene3D" id="3.40.50.12780">
    <property type="entry name" value="N-terminal domain of ligase-like"/>
    <property type="match status" value="2"/>
</dbReference>
<dbReference type="PANTHER" id="PTHR43767">
    <property type="entry name" value="LONG-CHAIN-FATTY-ACID--COA LIGASE"/>
    <property type="match status" value="1"/>
</dbReference>
<dbReference type="Pfam" id="PF00501">
    <property type="entry name" value="AMP-binding"/>
    <property type="match status" value="1"/>
</dbReference>
<dbReference type="InterPro" id="IPR045851">
    <property type="entry name" value="AMP-bd_C_sf"/>
</dbReference>
<sequence length="620" mass="64310">MGTYSAARALATLVRAGVVRPMRPDRLLGVLGAYLRWRVTLPFGYATGAARHPDRTALVDDLGALTYAEVDLRTTRLAAGLAALGVRGDQRVAVLCRNHRGFVETVTACAKLGADVVLLNSGLSPARLVAVLREQEPVALVADAEFDGALRDAPSGIIRVTAWPEDGGSADDAGDADDAGTGNTKAEDARAGNAGPRDAGPGDAGRNAGNAGTGHVDGTARAGSVGRTAQAEQVGGSTQAGHAGGSARAGHGSGPAEAGGAAAPGGTRDHPRTTLDDLRATTTPLPARTSRSHVVVLTSGTSGPAKGARRPEPPSLAPAAALFSRIPLRHGDVCAIPAPLFHTWGFAAFQLALVLGGTLVLRRHPTPEALAQDLRGCDALFTVPVQLQRLLEVNGPLPSPRVIASSGSALPPRVVRDCLRRTGPALHNLYGSTEVSWVTVARPDELAAHPTTAGRPPPDTVLEILDERGDPVPPGETGRIFAGNAMLFDGYTHAESRDRVRGLLPTGDLGRVVDGLLFVVGRDDEMVVSGGENVHPSAVEDVISAMPGVREVAVVGVPDERFGQRLVAHVVKDDDGPTEEAVLARVRAELARFAVPRAVVFRPELPRNATGKVLKRELGA</sequence>
<proteinExistence type="predicted"/>
<evidence type="ECO:0000256" key="1">
    <source>
        <dbReference type="SAM" id="MobiDB-lite"/>
    </source>
</evidence>
<dbReference type="SUPFAM" id="SSF56801">
    <property type="entry name" value="Acetyl-CoA synthetase-like"/>
    <property type="match status" value="1"/>
</dbReference>
<reference evidence="4" key="1">
    <citation type="submission" date="2017-09" db="EMBL/GenBank/DDBJ databases">
        <title>Complete Genome Sequence of ansamitocin-producing Bacterium Actinosynnema pretiosum X47.</title>
        <authorList>
            <person name="Cao G."/>
            <person name="Zong G."/>
            <person name="Zhong C."/>
            <person name="Fu J."/>
        </authorList>
    </citation>
    <scope>NUCLEOTIDE SEQUENCE [LARGE SCALE GENOMIC DNA]</scope>
    <source>
        <strain evidence="4">X47</strain>
    </source>
</reference>
<dbReference type="Proteomes" id="UP000218505">
    <property type="component" value="Chromosome"/>
</dbReference>
<feature type="domain" description="AMP-dependent synthetase/ligase" evidence="2">
    <location>
        <begin position="48"/>
        <end position="491"/>
    </location>
</feature>
<accession>A0A290Z190</accession>
<dbReference type="RefSeq" id="WP_096491767.1">
    <property type="nucleotide sequence ID" value="NZ_CP023445.1"/>
</dbReference>
<evidence type="ECO:0000313" key="4">
    <source>
        <dbReference type="EMBL" id="ATE52780.1"/>
    </source>
</evidence>
<evidence type="ECO:0000259" key="3">
    <source>
        <dbReference type="Pfam" id="PF13193"/>
    </source>
</evidence>
<evidence type="ECO:0000259" key="2">
    <source>
        <dbReference type="Pfam" id="PF00501"/>
    </source>
</evidence>
<organism evidence="4 5">
    <name type="scientific">Actinosynnema pretiosum</name>
    <dbReference type="NCBI Taxonomy" id="42197"/>
    <lineage>
        <taxon>Bacteria</taxon>
        <taxon>Bacillati</taxon>
        <taxon>Actinomycetota</taxon>
        <taxon>Actinomycetes</taxon>
        <taxon>Pseudonocardiales</taxon>
        <taxon>Pseudonocardiaceae</taxon>
        <taxon>Actinosynnema</taxon>
    </lineage>
</organism>
<dbReference type="AlphaFoldDB" id="A0A290Z190"/>
<evidence type="ECO:0000313" key="5">
    <source>
        <dbReference type="Proteomes" id="UP000218505"/>
    </source>
</evidence>
<protein>
    <submittedName>
        <fullName evidence="4">Acyl-CoA synthetase</fullName>
    </submittedName>
</protein>
<dbReference type="InterPro" id="IPR000873">
    <property type="entry name" value="AMP-dep_synth/lig_dom"/>
</dbReference>
<dbReference type="InterPro" id="IPR025110">
    <property type="entry name" value="AMP-bd_C"/>
</dbReference>
<name>A0A290Z190_9PSEU</name>
<dbReference type="EMBL" id="CP023445">
    <property type="protein sequence ID" value="ATE52780.1"/>
    <property type="molecule type" value="Genomic_DNA"/>
</dbReference>
<dbReference type="PANTHER" id="PTHR43767:SF1">
    <property type="entry name" value="NONRIBOSOMAL PEPTIDE SYNTHASE PES1 (EUROFUNG)-RELATED"/>
    <property type="match status" value="1"/>
</dbReference>
<dbReference type="Gene3D" id="3.30.300.30">
    <property type="match status" value="1"/>
</dbReference>